<dbReference type="EMBL" id="CAFBPX010000011">
    <property type="protein sequence ID" value="CAB5028736.1"/>
    <property type="molecule type" value="Genomic_DNA"/>
</dbReference>
<sequence>MGNQIIACRFEHQTLRCGDGAEPDQVVARDYAKVGVRQQPALKRPLTGPYDVGREIRVAKLRELLGNALDSLRPLSSQDQQLLRVAPDRLFDEAIDLVRGVQMGLMRLEGAVLAVALAAA</sequence>
<name>A0A6J7RIT8_9ZZZZ</name>
<accession>A0A6J7RIT8</accession>
<gene>
    <name evidence="1" type="ORF">UFOPK4175_00117</name>
</gene>
<proteinExistence type="predicted"/>
<reference evidence="1" key="1">
    <citation type="submission" date="2020-05" db="EMBL/GenBank/DDBJ databases">
        <authorList>
            <person name="Chiriac C."/>
            <person name="Salcher M."/>
            <person name="Ghai R."/>
            <person name="Kavagutti S V."/>
        </authorList>
    </citation>
    <scope>NUCLEOTIDE SEQUENCE</scope>
</reference>
<dbReference type="AlphaFoldDB" id="A0A6J7RIT8"/>
<evidence type="ECO:0000313" key="1">
    <source>
        <dbReference type="EMBL" id="CAB5028736.1"/>
    </source>
</evidence>
<protein>
    <submittedName>
        <fullName evidence="1">Unannotated protein</fullName>
    </submittedName>
</protein>
<organism evidence="1">
    <name type="scientific">freshwater metagenome</name>
    <dbReference type="NCBI Taxonomy" id="449393"/>
    <lineage>
        <taxon>unclassified sequences</taxon>
        <taxon>metagenomes</taxon>
        <taxon>ecological metagenomes</taxon>
    </lineage>
</organism>